<evidence type="ECO:0000313" key="2">
    <source>
        <dbReference type="EMBL" id="SUC32727.1"/>
    </source>
</evidence>
<evidence type="ECO:0000256" key="1">
    <source>
        <dbReference type="SAM" id="Phobius"/>
    </source>
</evidence>
<reference evidence="2 3" key="1">
    <citation type="submission" date="2018-06" db="EMBL/GenBank/DDBJ databases">
        <authorList>
            <consortium name="Pathogen Informatics"/>
            <person name="Doyle S."/>
        </authorList>
    </citation>
    <scope>NUCLEOTIDE SEQUENCE [LARGE SCALE GENOMIC DNA]</scope>
    <source>
        <strain evidence="2 3">NCTC11801</strain>
    </source>
</reference>
<dbReference type="RefSeq" id="WP_115167850.1">
    <property type="nucleotide sequence ID" value="NZ_CP077317.1"/>
</dbReference>
<feature type="transmembrane region" description="Helical" evidence="1">
    <location>
        <begin position="50"/>
        <end position="72"/>
    </location>
</feature>
<feature type="transmembrane region" description="Helical" evidence="1">
    <location>
        <begin position="6"/>
        <end position="26"/>
    </location>
</feature>
<dbReference type="AlphaFoldDB" id="A0A379FVP5"/>
<sequence length="199" mass="22916">MTPIEQMPVIMLLVTIAVLFAISYLVTDASLKGTREVSFEIKSDSLDKQYLFWLGIIVPIGIFFYLEYFVFLSNEISFNSTGFKAFFEESKLPLGVLALSPIFGVIVSNIHRTIQTEKQIAVTERKNIADSFYSHNKYIVEEFKLIKEEGVAFDIAFQISFPNKLYKTIYKESSIKDGGNEDVSYFFCFKNKLLFFIHK</sequence>
<keyword evidence="1" id="KW-1133">Transmembrane helix</keyword>
<keyword evidence="1" id="KW-0472">Membrane</keyword>
<dbReference type="Proteomes" id="UP000254208">
    <property type="component" value="Unassembled WGS sequence"/>
</dbReference>
<keyword evidence="1" id="KW-0812">Transmembrane</keyword>
<name>A0A379FVP5_PRORE</name>
<evidence type="ECO:0000313" key="3">
    <source>
        <dbReference type="Proteomes" id="UP000254208"/>
    </source>
</evidence>
<protein>
    <submittedName>
        <fullName evidence="2">Uncharacterized protein</fullName>
    </submittedName>
</protein>
<dbReference type="EMBL" id="UGTZ01000001">
    <property type="protein sequence ID" value="SUC32727.1"/>
    <property type="molecule type" value="Genomic_DNA"/>
</dbReference>
<dbReference type="GeneID" id="93674366"/>
<accession>A0A379FVP5</accession>
<proteinExistence type="predicted"/>
<feature type="transmembrane region" description="Helical" evidence="1">
    <location>
        <begin position="92"/>
        <end position="110"/>
    </location>
</feature>
<organism evidence="2 3">
    <name type="scientific">Providencia rettgeri</name>
    <dbReference type="NCBI Taxonomy" id="587"/>
    <lineage>
        <taxon>Bacteria</taxon>
        <taxon>Pseudomonadati</taxon>
        <taxon>Pseudomonadota</taxon>
        <taxon>Gammaproteobacteria</taxon>
        <taxon>Enterobacterales</taxon>
        <taxon>Morganellaceae</taxon>
        <taxon>Providencia</taxon>
    </lineage>
</organism>
<gene>
    <name evidence="2" type="ORF">NCTC11801_03729</name>
</gene>